<dbReference type="OrthoDB" id="107110at2759"/>
<name>A0A0C3GNW9_PILCF</name>
<sequence length="393" mass="44279">MEGLKNEQVKLMLYFDEAHVLAENKIPKDPDRKDTYDVVLQLLPVFAYIRIASQIRSSPRKCRCAALKRPLQKHPSIVHLAFPIIAGKLGLEDVCKVEFMAQFGRPIFWSLPASTGDHKEEICSTIVDLARAKSIRQHNISVKYTDLTPATVREAELVTSHMRIAFSVPKDREYFRSGYPSEPLLAEAVARQMENLSSDNNISLMANILKSEFCSGLVDQGQRGEVVFRQLVSEGCRHAVKKDHPHDSPHNFSKGCKLTTFIKKLFSEDYAEQVLNRVLDNFKSPTTFETVFKDVVVRFTHFGTTLQRLQMLYSLHSADTRPYVTLIATVGVQPSISPAATSARIVKDKIQKSPNPSKRPVTDNPTMADLHIPAQASDRCTSSLQRLCLPLFR</sequence>
<reference evidence="2" key="2">
    <citation type="submission" date="2015-01" db="EMBL/GenBank/DDBJ databases">
        <title>Evolutionary Origins and Diversification of the Mycorrhizal Mutualists.</title>
        <authorList>
            <consortium name="DOE Joint Genome Institute"/>
            <consortium name="Mycorrhizal Genomics Consortium"/>
            <person name="Kohler A."/>
            <person name="Kuo A."/>
            <person name="Nagy L.G."/>
            <person name="Floudas D."/>
            <person name="Copeland A."/>
            <person name="Barry K.W."/>
            <person name="Cichocki N."/>
            <person name="Veneault-Fourrey C."/>
            <person name="LaButti K."/>
            <person name="Lindquist E.A."/>
            <person name="Lipzen A."/>
            <person name="Lundell T."/>
            <person name="Morin E."/>
            <person name="Murat C."/>
            <person name="Riley R."/>
            <person name="Ohm R."/>
            <person name="Sun H."/>
            <person name="Tunlid A."/>
            <person name="Henrissat B."/>
            <person name="Grigoriev I.V."/>
            <person name="Hibbett D.S."/>
            <person name="Martin F."/>
        </authorList>
    </citation>
    <scope>NUCLEOTIDE SEQUENCE [LARGE SCALE GENOMIC DNA]</scope>
    <source>
        <strain evidence="2">F 1598</strain>
    </source>
</reference>
<evidence type="ECO:0000313" key="1">
    <source>
        <dbReference type="EMBL" id="KIM92246.1"/>
    </source>
</evidence>
<dbReference type="STRING" id="765440.A0A0C3GNW9"/>
<protein>
    <submittedName>
        <fullName evidence="1">Uncharacterized protein</fullName>
    </submittedName>
</protein>
<keyword evidence="2" id="KW-1185">Reference proteome</keyword>
<dbReference type="HOGENOM" id="CLU_702287_0_0_1"/>
<evidence type="ECO:0000313" key="2">
    <source>
        <dbReference type="Proteomes" id="UP000054166"/>
    </source>
</evidence>
<accession>A0A0C3GNW9</accession>
<proteinExistence type="predicted"/>
<dbReference type="PANTHER" id="PTHR33266:SF1">
    <property type="entry name" value="F-BOX DOMAIN-CONTAINING PROTEIN"/>
    <property type="match status" value="1"/>
</dbReference>
<reference evidence="1 2" key="1">
    <citation type="submission" date="2014-04" db="EMBL/GenBank/DDBJ databases">
        <authorList>
            <consortium name="DOE Joint Genome Institute"/>
            <person name="Kuo A."/>
            <person name="Tarkka M."/>
            <person name="Buscot F."/>
            <person name="Kohler A."/>
            <person name="Nagy L.G."/>
            <person name="Floudas D."/>
            <person name="Copeland A."/>
            <person name="Barry K.W."/>
            <person name="Cichocki N."/>
            <person name="Veneault-Fourrey C."/>
            <person name="LaButti K."/>
            <person name="Lindquist E.A."/>
            <person name="Lipzen A."/>
            <person name="Lundell T."/>
            <person name="Morin E."/>
            <person name="Murat C."/>
            <person name="Sun H."/>
            <person name="Tunlid A."/>
            <person name="Henrissat B."/>
            <person name="Grigoriev I.V."/>
            <person name="Hibbett D.S."/>
            <person name="Martin F."/>
            <person name="Nordberg H.P."/>
            <person name="Cantor M.N."/>
            <person name="Hua S.X."/>
        </authorList>
    </citation>
    <scope>NUCLEOTIDE SEQUENCE [LARGE SCALE GENOMIC DNA]</scope>
    <source>
        <strain evidence="1 2">F 1598</strain>
    </source>
</reference>
<dbReference type="EMBL" id="KN832970">
    <property type="protein sequence ID" value="KIM92246.1"/>
    <property type="molecule type" value="Genomic_DNA"/>
</dbReference>
<dbReference type="Proteomes" id="UP000054166">
    <property type="component" value="Unassembled WGS sequence"/>
</dbReference>
<dbReference type="AlphaFoldDB" id="A0A0C3GNW9"/>
<dbReference type="PANTHER" id="PTHR33266">
    <property type="entry name" value="CHROMOSOME 15, WHOLE GENOME SHOTGUN SEQUENCE"/>
    <property type="match status" value="1"/>
</dbReference>
<dbReference type="InParanoid" id="A0A0C3GNW9"/>
<organism evidence="1 2">
    <name type="scientific">Piloderma croceum (strain F 1598)</name>
    <dbReference type="NCBI Taxonomy" id="765440"/>
    <lineage>
        <taxon>Eukaryota</taxon>
        <taxon>Fungi</taxon>
        <taxon>Dikarya</taxon>
        <taxon>Basidiomycota</taxon>
        <taxon>Agaricomycotina</taxon>
        <taxon>Agaricomycetes</taxon>
        <taxon>Agaricomycetidae</taxon>
        <taxon>Atheliales</taxon>
        <taxon>Atheliaceae</taxon>
        <taxon>Piloderma</taxon>
    </lineage>
</organism>
<gene>
    <name evidence="1" type="ORF">PILCRDRAFT_324</name>
</gene>